<gene>
    <name evidence="8" type="ORF">SK578_1988</name>
</gene>
<dbReference type="PANTHER" id="PTHR36174:SF1">
    <property type="entry name" value="LIPID II:GLYCINE GLYCYLTRANSFERASE"/>
    <property type="match status" value="1"/>
</dbReference>
<keyword evidence="4" id="KW-0573">Peptidoglycan synthesis</keyword>
<dbReference type="PROSITE" id="PS51191">
    <property type="entry name" value="FEMABX"/>
    <property type="match status" value="1"/>
</dbReference>
<evidence type="ECO:0000313" key="9">
    <source>
        <dbReference type="Proteomes" id="UP000028089"/>
    </source>
</evidence>
<evidence type="ECO:0000313" key="8">
    <source>
        <dbReference type="EMBL" id="KEQ43784.1"/>
    </source>
</evidence>
<dbReference type="Pfam" id="PF02388">
    <property type="entry name" value="FemAB"/>
    <property type="match status" value="1"/>
</dbReference>
<keyword evidence="6" id="KW-0961">Cell wall biogenesis/degradation</keyword>
<keyword evidence="5" id="KW-0012">Acyltransferase</keyword>
<sequence length="256" mass="29832">MAENIQPRFQANIHKENFSLDQLSKSTRQAIRTARNKGLEVKFGGLDLLDEFSFLMKKTESRKNISLRGKDYYQKLLDTYPDHSFITLSYLDLPNRLKEVEQQFEKNLKTAQKFTDKTKEGKIKENQQERKRLEEEISFLKSHIERGDSVVPLSGTLTIEFGETSENLYAGMNEEFKHYQPAIPTWFETAQHSFERGAETHNMGGIENNLEGGLISFKSKFNPTIEEFAGEFNYPTSSLYFLFNLAYKIRKKLRSR</sequence>
<dbReference type="GO" id="GO:0016755">
    <property type="term" value="F:aminoacyltransferase activity"/>
    <property type="evidence" value="ECO:0007669"/>
    <property type="project" value="InterPro"/>
</dbReference>
<dbReference type="InterPro" id="IPR016181">
    <property type="entry name" value="Acyl_CoA_acyltransferase"/>
</dbReference>
<dbReference type="PANTHER" id="PTHR36174">
    <property type="entry name" value="LIPID II:GLYCINE GLYCYLTRANSFERASE"/>
    <property type="match status" value="1"/>
</dbReference>
<dbReference type="GO" id="GO:0009252">
    <property type="term" value="P:peptidoglycan biosynthetic process"/>
    <property type="evidence" value="ECO:0007669"/>
    <property type="project" value="UniProtKB-KW"/>
</dbReference>
<keyword evidence="2" id="KW-0808">Transferase</keyword>
<dbReference type="SUPFAM" id="SSF55729">
    <property type="entry name" value="Acyl-CoA N-acyltransferases (Nat)"/>
    <property type="match status" value="1"/>
</dbReference>
<reference evidence="8 9" key="1">
    <citation type="submission" date="2014-05" db="EMBL/GenBank/DDBJ databases">
        <authorList>
            <person name="Daugherty S.C."/>
            <person name="Tallon L.J."/>
            <person name="Sadzewicz L."/>
            <person name="Kilian M."/>
            <person name="Tettelin H."/>
        </authorList>
    </citation>
    <scope>NUCLEOTIDE SEQUENCE [LARGE SCALE GENOMIC DNA]</scope>
    <source>
        <strain evidence="8 9">SK578</strain>
    </source>
</reference>
<dbReference type="InterPro" id="IPR003447">
    <property type="entry name" value="FEMABX"/>
</dbReference>
<evidence type="ECO:0000256" key="4">
    <source>
        <dbReference type="ARBA" id="ARBA00022984"/>
    </source>
</evidence>
<accession>A0A081QLG1</accession>
<dbReference type="Proteomes" id="UP000028089">
    <property type="component" value="Unassembled WGS sequence"/>
</dbReference>
<dbReference type="PATRIC" id="fig|28037.93.peg.1933"/>
<comment type="similarity">
    <text evidence="1">Belongs to the FemABX family.</text>
</comment>
<keyword evidence="7" id="KW-0175">Coiled coil</keyword>
<comment type="caution">
    <text evidence="8">The sequence shown here is derived from an EMBL/GenBank/DDBJ whole genome shotgun (WGS) entry which is preliminary data.</text>
</comment>
<keyword evidence="3" id="KW-0133">Cell shape</keyword>
<organism evidence="8 9">
    <name type="scientific">Streptococcus mitis</name>
    <dbReference type="NCBI Taxonomy" id="28037"/>
    <lineage>
        <taxon>Bacteria</taxon>
        <taxon>Bacillati</taxon>
        <taxon>Bacillota</taxon>
        <taxon>Bacilli</taxon>
        <taxon>Lactobacillales</taxon>
        <taxon>Streptococcaceae</taxon>
        <taxon>Streptococcus</taxon>
        <taxon>Streptococcus mitis group</taxon>
    </lineage>
</organism>
<protein>
    <submittedName>
        <fullName evidence="8">FemAB family protein</fullName>
    </submittedName>
</protein>
<evidence type="ECO:0000256" key="7">
    <source>
        <dbReference type="SAM" id="Coils"/>
    </source>
</evidence>
<dbReference type="AlphaFoldDB" id="A0A081QLG1"/>
<dbReference type="InterPro" id="IPR050644">
    <property type="entry name" value="PG_Glycine_Bridge_Synth"/>
</dbReference>
<proteinExistence type="inferred from homology"/>
<dbReference type="EMBL" id="JPFY01000015">
    <property type="protein sequence ID" value="KEQ43784.1"/>
    <property type="molecule type" value="Genomic_DNA"/>
</dbReference>
<evidence type="ECO:0000256" key="5">
    <source>
        <dbReference type="ARBA" id="ARBA00023315"/>
    </source>
</evidence>
<dbReference type="GO" id="GO:0008360">
    <property type="term" value="P:regulation of cell shape"/>
    <property type="evidence" value="ECO:0007669"/>
    <property type="project" value="UniProtKB-KW"/>
</dbReference>
<feature type="coiled-coil region" evidence="7">
    <location>
        <begin position="116"/>
        <end position="143"/>
    </location>
</feature>
<evidence type="ECO:0000256" key="3">
    <source>
        <dbReference type="ARBA" id="ARBA00022960"/>
    </source>
</evidence>
<evidence type="ECO:0000256" key="1">
    <source>
        <dbReference type="ARBA" id="ARBA00009943"/>
    </source>
</evidence>
<evidence type="ECO:0000256" key="6">
    <source>
        <dbReference type="ARBA" id="ARBA00023316"/>
    </source>
</evidence>
<name>A0A081QLG1_STRMT</name>
<dbReference type="Gene3D" id="3.40.630.30">
    <property type="match status" value="1"/>
</dbReference>
<evidence type="ECO:0000256" key="2">
    <source>
        <dbReference type="ARBA" id="ARBA00022679"/>
    </source>
</evidence>
<dbReference type="GO" id="GO:0071555">
    <property type="term" value="P:cell wall organization"/>
    <property type="evidence" value="ECO:0007669"/>
    <property type="project" value="UniProtKB-KW"/>
</dbReference>